<organism evidence="2 3">
    <name type="scientific">Vallitalea guaymasensis</name>
    <dbReference type="NCBI Taxonomy" id="1185412"/>
    <lineage>
        <taxon>Bacteria</taxon>
        <taxon>Bacillati</taxon>
        <taxon>Bacillota</taxon>
        <taxon>Clostridia</taxon>
        <taxon>Lachnospirales</taxon>
        <taxon>Vallitaleaceae</taxon>
        <taxon>Vallitalea</taxon>
    </lineage>
</organism>
<dbReference type="AlphaFoldDB" id="A0A8J8MCC0"/>
<protein>
    <submittedName>
        <fullName evidence="2">Uncharacterized protein</fullName>
    </submittedName>
</protein>
<reference evidence="2 3" key="1">
    <citation type="submission" date="2020-07" db="EMBL/GenBank/DDBJ databases">
        <title>Vallitalea guaymasensis genome.</title>
        <authorList>
            <person name="Postec A."/>
        </authorList>
    </citation>
    <scope>NUCLEOTIDE SEQUENCE [LARGE SCALE GENOMIC DNA]</scope>
    <source>
        <strain evidence="2 3">Ra1766G1</strain>
    </source>
</reference>
<keyword evidence="1" id="KW-1133">Transmembrane helix</keyword>
<feature type="transmembrane region" description="Helical" evidence="1">
    <location>
        <begin position="28"/>
        <end position="49"/>
    </location>
</feature>
<evidence type="ECO:0000313" key="3">
    <source>
        <dbReference type="Proteomes" id="UP000677305"/>
    </source>
</evidence>
<accession>A0A8J8MCC0</accession>
<proteinExistence type="predicted"/>
<dbReference type="EMBL" id="CP058561">
    <property type="protein sequence ID" value="QUH30282.1"/>
    <property type="molecule type" value="Genomic_DNA"/>
</dbReference>
<keyword evidence="1" id="KW-0472">Membrane</keyword>
<keyword evidence="3" id="KW-1185">Reference proteome</keyword>
<name>A0A8J8MCC0_9FIRM</name>
<evidence type="ECO:0000256" key="1">
    <source>
        <dbReference type="SAM" id="Phobius"/>
    </source>
</evidence>
<evidence type="ECO:0000313" key="2">
    <source>
        <dbReference type="EMBL" id="QUH30282.1"/>
    </source>
</evidence>
<dbReference type="KEGG" id="vgu:HYG85_15765"/>
<gene>
    <name evidence="2" type="ORF">HYG85_15765</name>
</gene>
<dbReference type="Proteomes" id="UP000677305">
    <property type="component" value="Chromosome"/>
</dbReference>
<keyword evidence="1" id="KW-0812">Transmembrane</keyword>
<sequence length="57" mass="6407">MVLLFFTCIISILYIGIAFKEGFNANKYLMGFIYGLLSPAVAVYGNQVIKQIKKNKT</sequence>